<dbReference type="RefSeq" id="WP_349583178.1">
    <property type="nucleotide sequence ID" value="NZ_JBEFLD010000001.1"/>
</dbReference>
<evidence type="ECO:0000313" key="5">
    <source>
        <dbReference type="Proteomes" id="UP001433638"/>
    </source>
</evidence>
<dbReference type="InterPro" id="IPR001633">
    <property type="entry name" value="EAL_dom"/>
</dbReference>
<organism evidence="4 5">
    <name type="scientific">Vogesella oryzagri</name>
    <dbReference type="NCBI Taxonomy" id="3160864"/>
    <lineage>
        <taxon>Bacteria</taxon>
        <taxon>Pseudomonadati</taxon>
        <taxon>Pseudomonadota</taxon>
        <taxon>Betaproteobacteria</taxon>
        <taxon>Neisseriales</taxon>
        <taxon>Chromobacteriaceae</taxon>
        <taxon>Vogesella</taxon>
    </lineage>
</organism>
<feature type="domain" description="EAL" evidence="3">
    <location>
        <begin position="295"/>
        <end position="546"/>
    </location>
</feature>
<dbReference type="PANTHER" id="PTHR33121">
    <property type="entry name" value="CYCLIC DI-GMP PHOSPHODIESTERASE PDEF"/>
    <property type="match status" value="1"/>
</dbReference>
<dbReference type="EMBL" id="JBEFLD010000001">
    <property type="protein sequence ID" value="MEQ6289343.1"/>
    <property type="molecule type" value="Genomic_DNA"/>
</dbReference>
<dbReference type="Gene3D" id="3.20.20.450">
    <property type="entry name" value="EAL domain"/>
    <property type="match status" value="1"/>
</dbReference>
<name>A0ABV1LZK9_9NEIS</name>
<evidence type="ECO:0000313" key="4">
    <source>
        <dbReference type="EMBL" id="MEQ6289343.1"/>
    </source>
</evidence>
<dbReference type="SMART" id="SM00448">
    <property type="entry name" value="REC"/>
    <property type="match status" value="1"/>
</dbReference>
<dbReference type="InterPro" id="IPR011006">
    <property type="entry name" value="CheY-like_superfamily"/>
</dbReference>
<dbReference type="GO" id="GO:0071111">
    <property type="term" value="F:cyclic-guanylate-specific phosphodiesterase activity"/>
    <property type="evidence" value="ECO:0007669"/>
    <property type="project" value="UniProtKB-EC"/>
</dbReference>
<accession>A0ABV1LZK9</accession>
<dbReference type="Proteomes" id="UP001433638">
    <property type="component" value="Unassembled WGS sequence"/>
</dbReference>
<dbReference type="PANTHER" id="PTHR33121:SF79">
    <property type="entry name" value="CYCLIC DI-GMP PHOSPHODIESTERASE PDED-RELATED"/>
    <property type="match status" value="1"/>
</dbReference>
<dbReference type="SUPFAM" id="SSF141868">
    <property type="entry name" value="EAL domain-like"/>
    <property type="match status" value="1"/>
</dbReference>
<dbReference type="PROSITE" id="PS50883">
    <property type="entry name" value="EAL"/>
    <property type="match status" value="1"/>
</dbReference>
<feature type="modified residue" description="4-aspartylphosphate" evidence="1">
    <location>
        <position position="55"/>
    </location>
</feature>
<reference evidence="4" key="1">
    <citation type="submission" date="2024-06" db="EMBL/GenBank/DDBJ databases">
        <title>Genome sequence of Vogesella sp. MAHUQ-64.</title>
        <authorList>
            <person name="Huq M.A."/>
        </authorList>
    </citation>
    <scope>NUCLEOTIDE SEQUENCE</scope>
    <source>
        <strain evidence="4">MAHUQ-64</strain>
    </source>
</reference>
<evidence type="ECO:0000256" key="1">
    <source>
        <dbReference type="PROSITE-ProRule" id="PRU00169"/>
    </source>
</evidence>
<keyword evidence="1" id="KW-0597">Phosphoprotein</keyword>
<dbReference type="EC" id="3.1.4.52" evidence="4"/>
<comment type="caution">
    <text evidence="4">The sequence shown here is derived from an EMBL/GenBank/DDBJ whole genome shotgun (WGS) entry which is preliminary data.</text>
</comment>
<dbReference type="Gene3D" id="3.40.50.2300">
    <property type="match status" value="1"/>
</dbReference>
<gene>
    <name evidence="4" type="ORF">ABNW52_01790</name>
</gene>
<dbReference type="InterPro" id="IPR050706">
    <property type="entry name" value="Cyclic-di-GMP_PDE-like"/>
</dbReference>
<dbReference type="CDD" id="cd01948">
    <property type="entry name" value="EAL"/>
    <property type="match status" value="1"/>
</dbReference>
<dbReference type="Pfam" id="PF00563">
    <property type="entry name" value="EAL"/>
    <property type="match status" value="1"/>
</dbReference>
<dbReference type="InterPro" id="IPR035919">
    <property type="entry name" value="EAL_sf"/>
</dbReference>
<evidence type="ECO:0000259" key="2">
    <source>
        <dbReference type="PROSITE" id="PS50110"/>
    </source>
</evidence>
<evidence type="ECO:0000259" key="3">
    <source>
        <dbReference type="PROSITE" id="PS50883"/>
    </source>
</evidence>
<dbReference type="SUPFAM" id="SSF52172">
    <property type="entry name" value="CheY-like"/>
    <property type="match status" value="1"/>
</dbReference>
<keyword evidence="5" id="KW-1185">Reference proteome</keyword>
<sequence>MSDLQTVLCVEGDDTTRLLLCEELQFAGYRVLEADNGRSALSLIRGERPELVISDIALAHMDGLALLEAVRADADIADTPFILLTAQADSRQQLRSRELAAQHLLSKPVDLDRLLTAVATCIRHPRQTVAAPLAGGWLNRQQLQARLQAGQRGGKPERVALLKLDSYLALSMRLRPQELQQLQQALYTRLQPLAEHGQVYSWSDGCWALIELPHLSEGDFDQLQQRYSIALGSISLNYTTSVLRLQIDWAQADLYRLDGATLLEASALHLNFASAGNPRRLLQLQAADYPALQAARYAEHNLAEVIRNGELELLFQPRVAVASGRIVGAEALLRWPGATVGALSPGFFVPVAERMGLAAELDRWVISRMLAAARQLVTRQPDFVLSFNLSGQSLDADVPAYLYQLLQQQPDLAANIEIEVTETSMATLNAGVEQAIARLREMGTRLAVDDFGVGYASLSYLKRLRAGVIKIDRSFVTDIARRGIDAQIVQGLVGLAQALGCSVVAEGVETAEQADCVRELGCQYAQGYHFYRPMLLDELLQGLVGP</sequence>
<dbReference type="SMART" id="SM00052">
    <property type="entry name" value="EAL"/>
    <property type="match status" value="1"/>
</dbReference>
<protein>
    <submittedName>
        <fullName evidence="4">EAL domain-containing response regulator</fullName>
        <ecNumber evidence="4">3.1.4.52</ecNumber>
    </submittedName>
</protein>
<feature type="domain" description="Response regulatory" evidence="2">
    <location>
        <begin position="6"/>
        <end position="122"/>
    </location>
</feature>
<dbReference type="InterPro" id="IPR001789">
    <property type="entry name" value="Sig_transdc_resp-reg_receiver"/>
</dbReference>
<keyword evidence="4" id="KW-0378">Hydrolase</keyword>
<proteinExistence type="predicted"/>
<dbReference type="PROSITE" id="PS50110">
    <property type="entry name" value="RESPONSE_REGULATORY"/>
    <property type="match status" value="1"/>
</dbReference>
<dbReference type="Pfam" id="PF00072">
    <property type="entry name" value="Response_reg"/>
    <property type="match status" value="1"/>
</dbReference>